<accession>A0ABZ2D3A2</accession>
<sequence length="155" mass="17180">MEISVDLDVYKALTARLEHEGQTYSDVIRELLGLDFITEESPPESAMAAPLERLAGVTDTWSKPAESGFYSRGLFLPDGTKLRARYKGELFEAKIVDGHWLDKNGDEHGSPSAAASAITGNNVNGLRFWEACRPSDSGWRRLEFIRNRQVHNGGA</sequence>
<name>A0ABZ2D3A2_9SPHN</name>
<proteinExistence type="predicted"/>
<reference evidence="1 2" key="1">
    <citation type="submission" date="2024-02" db="EMBL/GenBank/DDBJ databases">
        <title>The whole genome sequence of five bacterial samples isolated from Abu Dhabi Sabkha-shore region.</title>
        <authorList>
            <person name="Sudalaimuthuasari N."/>
            <person name="Sarfraz B."/>
            <person name="Tuyisabe J.D."/>
            <person name="Mugisha Ntwali L.D.M."/>
            <person name="Ali A.I.A.A."/>
            <person name="Almansoori S.Z.A."/>
            <person name="Alajami H.S.A."/>
            <person name="Almeqbaali A.A.S."/>
            <person name="Kundu B."/>
            <person name="Saeed E.E."/>
            <person name="Sukumarinath V."/>
            <person name="Mishra A.K."/>
            <person name="Hazzouri K.M."/>
            <person name="Almaskari R."/>
            <person name="Sharma A.K."/>
            <person name="Amiri K.M.A."/>
        </authorList>
    </citation>
    <scope>NUCLEOTIDE SEQUENCE [LARGE SCALE GENOMIC DNA]</scope>
    <source>
        <strain evidence="2">kcgeb_sd</strain>
    </source>
</reference>
<evidence type="ECO:0008006" key="3">
    <source>
        <dbReference type="Google" id="ProtNLM"/>
    </source>
</evidence>
<dbReference type="Proteomes" id="UP001335183">
    <property type="component" value="Chromosome"/>
</dbReference>
<dbReference type="RefSeq" id="WP_338446415.1">
    <property type="nucleotide sequence ID" value="NZ_CP144918.1"/>
</dbReference>
<evidence type="ECO:0000313" key="2">
    <source>
        <dbReference type="Proteomes" id="UP001335183"/>
    </source>
</evidence>
<dbReference type="EMBL" id="CP144918">
    <property type="protein sequence ID" value="WWA47525.1"/>
    <property type="molecule type" value="Genomic_DNA"/>
</dbReference>
<gene>
    <name evidence="1" type="ORF">V5F89_01055</name>
</gene>
<protein>
    <recommendedName>
        <fullName evidence="3">DUF2924 domain-containing protein</fullName>
    </recommendedName>
</protein>
<evidence type="ECO:0000313" key="1">
    <source>
        <dbReference type="EMBL" id="WWA47525.1"/>
    </source>
</evidence>
<keyword evidence="2" id="KW-1185">Reference proteome</keyword>
<organism evidence="1 2">
    <name type="scientific">Pelagerythrobacter marensis</name>
    <dbReference type="NCBI Taxonomy" id="543877"/>
    <lineage>
        <taxon>Bacteria</taxon>
        <taxon>Pseudomonadati</taxon>
        <taxon>Pseudomonadota</taxon>
        <taxon>Alphaproteobacteria</taxon>
        <taxon>Sphingomonadales</taxon>
        <taxon>Erythrobacteraceae</taxon>
        <taxon>Pelagerythrobacter</taxon>
    </lineage>
</organism>